<keyword evidence="15 21" id="KW-0472">Membrane</keyword>
<feature type="transmembrane region" description="Helical" evidence="21">
    <location>
        <begin position="77"/>
        <end position="96"/>
    </location>
</feature>
<dbReference type="SMART" id="SM00631">
    <property type="entry name" value="Zn_pept"/>
    <property type="match status" value="1"/>
</dbReference>
<dbReference type="Proteomes" id="UP000769157">
    <property type="component" value="Unassembled WGS sequence"/>
</dbReference>
<evidence type="ECO:0000256" key="4">
    <source>
        <dbReference type="ARBA" id="ARBA00005988"/>
    </source>
</evidence>
<keyword evidence="9" id="KW-0479">Metal-binding</keyword>
<comment type="similarity">
    <text evidence="4 20">Belongs to the peptidase M14 family.</text>
</comment>
<keyword evidence="11" id="KW-0378">Hydrolase</keyword>
<name>A0A9P8PEK1_9ASCO</name>
<keyword evidence="16" id="KW-1015">Disulfide bond</keyword>
<dbReference type="GO" id="GO:0006508">
    <property type="term" value="P:proteolysis"/>
    <property type="evidence" value="ECO:0007669"/>
    <property type="project" value="UniProtKB-KW"/>
</dbReference>
<dbReference type="RefSeq" id="XP_046063842.1">
    <property type="nucleotide sequence ID" value="XM_046209081.1"/>
</dbReference>
<evidence type="ECO:0000256" key="17">
    <source>
        <dbReference type="ARBA" id="ARBA00025210"/>
    </source>
</evidence>
<dbReference type="Gene3D" id="3.40.630.10">
    <property type="entry name" value="Zn peptidases"/>
    <property type="match status" value="1"/>
</dbReference>
<evidence type="ECO:0000256" key="6">
    <source>
        <dbReference type="ARBA" id="ARBA00022645"/>
    </source>
</evidence>
<comment type="caution">
    <text evidence="23">The sequence shown here is derived from an EMBL/GenBank/DDBJ whole genome shotgun (WGS) entry which is preliminary data.</text>
</comment>
<evidence type="ECO:0000256" key="12">
    <source>
        <dbReference type="ARBA" id="ARBA00022833"/>
    </source>
</evidence>
<comment type="caution">
    <text evidence="20">Lacks conserved residue(s) required for the propagation of feature annotation.</text>
</comment>
<keyword evidence="14" id="KW-0482">Metalloprotease</keyword>
<evidence type="ECO:0000313" key="24">
    <source>
        <dbReference type="Proteomes" id="UP000769157"/>
    </source>
</evidence>
<keyword evidence="6" id="KW-0121">Carboxypeptidase</keyword>
<keyword evidence="7" id="KW-0645">Protease</keyword>
<evidence type="ECO:0000256" key="5">
    <source>
        <dbReference type="ARBA" id="ARBA00022525"/>
    </source>
</evidence>
<dbReference type="PRINTS" id="PR00765">
    <property type="entry name" value="CRBOXYPTASEA"/>
</dbReference>
<dbReference type="CDD" id="cd03860">
    <property type="entry name" value="M14_CP_A-B_like"/>
    <property type="match status" value="1"/>
</dbReference>
<feature type="transmembrane region" description="Helical" evidence="21">
    <location>
        <begin position="44"/>
        <end position="65"/>
    </location>
</feature>
<dbReference type="GO" id="GO:0016020">
    <property type="term" value="C:membrane"/>
    <property type="evidence" value="ECO:0007669"/>
    <property type="project" value="InterPro"/>
</dbReference>
<evidence type="ECO:0000256" key="7">
    <source>
        <dbReference type="ARBA" id="ARBA00022670"/>
    </source>
</evidence>
<dbReference type="OrthoDB" id="3626597at2759"/>
<dbReference type="PROSITE" id="PS00133">
    <property type="entry name" value="CARBOXYPEPT_ZN_2"/>
    <property type="match status" value="1"/>
</dbReference>
<evidence type="ECO:0000256" key="14">
    <source>
        <dbReference type="ARBA" id="ARBA00023049"/>
    </source>
</evidence>
<protein>
    <recommendedName>
        <fullName evidence="18">Inactive metallocarboxypeptidase ECM14</fullName>
    </recommendedName>
    <alternativeName>
        <fullName evidence="19">Inactive metallocarboxypeptidase ecm14</fullName>
    </alternativeName>
</protein>
<evidence type="ECO:0000256" key="2">
    <source>
        <dbReference type="ARBA" id="ARBA00004127"/>
    </source>
</evidence>
<keyword evidence="24" id="KW-1185">Reference proteome</keyword>
<sequence length="839" mass="94752">MSSIRSKLSLTLSYAVLLAGGFALNVVFHIQLPPDLAKGGHIQFLTNLAMIVTLFYFSLNAVHQLFEISSLAYARQFINSMAISVEFIVSFVYWGLRLVSRDLILKGPGVPLWLDLLIHAMPFASLLTDYFFFMDPWTVSKKEALVTTFLLANGYWFLLDRVVPAEGRFPYPFLDVDNFHRAIIFSVPPLDAKFLALIDNPANVQSESTHYSSLHPDNWPIDLSQYHDQYVVRVHADTKQQLDGLLLAAHEQNVSIWESSRTKLFIDLLVSRDSGSQYLQTIQTRLPGSSLDLSLVVHDLPQAVFETFPAADDLDEEQDNDITVQTELFFKRYRDLNTIYQWFDLLVDTYPDLLTVEWIGQTFEGRDIKALRLTAHKDNPSVTEPLKTLVITSGIHAREWISVSTSCYILFKLLQDFDSGKKKAKKFLNNMDFLFLPVMNPDGYEHTWSSDRLWRKNKQETYNAACFGIDIDHSFNFHFTRSDESPCGEDYPGEGAFESLESNAWDNYLNQTKHDHPIYGYIDLHSYAEEILYPYAFTCSETPRDEENLIELAYGLSQSIRLSTGKSYTVLSACEDKGSDLLPSMGAGSALDYMYHNKAYWAFVLKLRDTGSHGFLLPPKYIVPVGKEIYSSIKSSSSWAIQSIEPCVNLDWSLDQNEGYLDGSQVSRWASKWITATFPYTLWRARRWGSKMEWSPPRATSLGGPVPSTAFLRLSSSSSNACVIWSSASLLSIGDTGMSPQSSTLAQFWYGLMPALVVAVSNGTPMTPMSKSSSGLSRHLVWFRWANVWTPVKGHSSPHSWSKVGSELETNLSGSWNEDAEAMAAMAERATESFITKMV</sequence>
<dbReference type="PANTHER" id="PTHR11705">
    <property type="entry name" value="PROTEASE FAMILY M14 CARBOXYPEPTIDASE A,B"/>
    <property type="match status" value="1"/>
</dbReference>
<keyword evidence="10" id="KW-0732">Signal</keyword>
<evidence type="ECO:0000256" key="16">
    <source>
        <dbReference type="ARBA" id="ARBA00023157"/>
    </source>
</evidence>
<dbReference type="GeneID" id="70232900"/>
<dbReference type="Pfam" id="PF00246">
    <property type="entry name" value="Peptidase_M14"/>
    <property type="match status" value="1"/>
</dbReference>
<gene>
    <name evidence="23" type="ORF">OGAPHI_000932</name>
</gene>
<dbReference type="GO" id="GO:0008270">
    <property type="term" value="F:zinc ion binding"/>
    <property type="evidence" value="ECO:0007669"/>
    <property type="project" value="InterPro"/>
</dbReference>
<dbReference type="InterPro" id="IPR006838">
    <property type="entry name" value="ADTRP_AIG1"/>
</dbReference>
<keyword evidence="13 21" id="KW-1133">Transmembrane helix</keyword>
<accession>A0A9P8PEK1</accession>
<evidence type="ECO:0000256" key="15">
    <source>
        <dbReference type="ARBA" id="ARBA00023136"/>
    </source>
</evidence>
<comment type="cofactor">
    <cofactor evidence="1">
        <name>Zn(2+)</name>
        <dbReference type="ChEBI" id="CHEBI:29105"/>
    </cofactor>
</comment>
<dbReference type="PROSITE" id="PS00132">
    <property type="entry name" value="CARBOXYPEPT_ZN_1"/>
    <property type="match status" value="1"/>
</dbReference>
<reference evidence="23" key="1">
    <citation type="journal article" date="2021" name="Open Biol.">
        <title>Shared evolutionary footprints suggest mitochondrial oxidative damage underlies multiple complex I losses in fungi.</title>
        <authorList>
            <person name="Schikora-Tamarit M.A."/>
            <person name="Marcet-Houben M."/>
            <person name="Nosek J."/>
            <person name="Gabaldon T."/>
        </authorList>
    </citation>
    <scope>NUCLEOTIDE SEQUENCE</scope>
    <source>
        <strain evidence="23">CBS6075</strain>
    </source>
</reference>
<dbReference type="PANTHER" id="PTHR11705:SF147">
    <property type="entry name" value="INACTIVE METALLOCARBOXYPEPTIDASE ECM14"/>
    <property type="match status" value="1"/>
</dbReference>
<keyword evidence="12" id="KW-0862">Zinc</keyword>
<dbReference type="FunFam" id="3.40.630.10:FF:000084">
    <property type="entry name" value="Carboxypeptidase B2"/>
    <property type="match status" value="1"/>
</dbReference>
<evidence type="ECO:0000256" key="10">
    <source>
        <dbReference type="ARBA" id="ARBA00022729"/>
    </source>
</evidence>
<feature type="transmembrane region" description="Helical" evidence="21">
    <location>
        <begin position="12"/>
        <end position="32"/>
    </location>
</feature>
<evidence type="ECO:0000313" key="23">
    <source>
        <dbReference type="EMBL" id="KAH3670417.1"/>
    </source>
</evidence>
<evidence type="ECO:0000256" key="3">
    <source>
        <dbReference type="ARBA" id="ARBA00004613"/>
    </source>
</evidence>
<evidence type="ECO:0000256" key="20">
    <source>
        <dbReference type="PROSITE-ProRule" id="PRU01379"/>
    </source>
</evidence>
<dbReference type="InterPro" id="IPR057247">
    <property type="entry name" value="CARBOXYPEPT_ZN_2"/>
</dbReference>
<dbReference type="Pfam" id="PF04750">
    <property type="entry name" value="Far-17a_AIG1"/>
    <property type="match status" value="1"/>
</dbReference>
<evidence type="ECO:0000256" key="19">
    <source>
        <dbReference type="ARBA" id="ARBA00026213"/>
    </source>
</evidence>
<dbReference type="EMBL" id="JAEUBE010000087">
    <property type="protein sequence ID" value="KAH3670417.1"/>
    <property type="molecule type" value="Genomic_DNA"/>
</dbReference>
<evidence type="ECO:0000259" key="22">
    <source>
        <dbReference type="PROSITE" id="PS52035"/>
    </source>
</evidence>
<evidence type="ECO:0000256" key="21">
    <source>
        <dbReference type="SAM" id="Phobius"/>
    </source>
</evidence>
<dbReference type="AlphaFoldDB" id="A0A9P8PEK1"/>
<evidence type="ECO:0000256" key="1">
    <source>
        <dbReference type="ARBA" id="ARBA00001947"/>
    </source>
</evidence>
<evidence type="ECO:0000256" key="9">
    <source>
        <dbReference type="ARBA" id="ARBA00022723"/>
    </source>
</evidence>
<reference evidence="23" key="2">
    <citation type="submission" date="2021-01" db="EMBL/GenBank/DDBJ databases">
        <authorList>
            <person name="Schikora-Tamarit M.A."/>
        </authorList>
    </citation>
    <scope>NUCLEOTIDE SEQUENCE</scope>
    <source>
        <strain evidence="23">CBS6075</strain>
    </source>
</reference>
<evidence type="ECO:0000256" key="18">
    <source>
        <dbReference type="ARBA" id="ARBA00026187"/>
    </source>
</evidence>
<dbReference type="GO" id="GO:0005576">
    <property type="term" value="C:extracellular region"/>
    <property type="evidence" value="ECO:0007669"/>
    <property type="project" value="UniProtKB-SubCell"/>
</dbReference>
<keyword evidence="8 21" id="KW-0812">Transmembrane</keyword>
<dbReference type="InterPro" id="IPR057246">
    <property type="entry name" value="CARBOXYPEPT_ZN_1"/>
</dbReference>
<dbReference type="GO" id="GO:0012505">
    <property type="term" value="C:endomembrane system"/>
    <property type="evidence" value="ECO:0007669"/>
    <property type="project" value="UniProtKB-SubCell"/>
</dbReference>
<feature type="transmembrane region" description="Helical" evidence="21">
    <location>
        <begin position="116"/>
        <end position="133"/>
    </location>
</feature>
<keyword evidence="5" id="KW-0964">Secreted</keyword>
<comment type="subcellular location">
    <subcellularLocation>
        <location evidence="2">Endomembrane system</location>
        <topology evidence="2">Multi-pass membrane protein</topology>
    </subcellularLocation>
    <subcellularLocation>
        <location evidence="3">Secreted</location>
    </subcellularLocation>
</comment>
<evidence type="ECO:0000256" key="11">
    <source>
        <dbReference type="ARBA" id="ARBA00022801"/>
    </source>
</evidence>
<proteinExistence type="inferred from homology"/>
<dbReference type="GO" id="GO:0004181">
    <property type="term" value="F:metallocarboxypeptidase activity"/>
    <property type="evidence" value="ECO:0007669"/>
    <property type="project" value="InterPro"/>
</dbReference>
<feature type="domain" description="Peptidase M14" evidence="22">
    <location>
        <begin position="332"/>
        <end position="640"/>
    </location>
</feature>
<comment type="function">
    <text evidence="17">Inactive carboxypeptidase that may play a role in cell wall organization and biogenesis.</text>
</comment>
<dbReference type="SUPFAM" id="SSF53187">
    <property type="entry name" value="Zn-dependent exopeptidases"/>
    <property type="match status" value="1"/>
</dbReference>
<dbReference type="PROSITE" id="PS52035">
    <property type="entry name" value="PEPTIDASE_M14"/>
    <property type="match status" value="1"/>
</dbReference>
<dbReference type="InterPro" id="IPR000834">
    <property type="entry name" value="Peptidase_M14"/>
</dbReference>
<organism evidence="23 24">
    <name type="scientific">Ogataea philodendri</name>
    <dbReference type="NCBI Taxonomy" id="1378263"/>
    <lineage>
        <taxon>Eukaryota</taxon>
        <taxon>Fungi</taxon>
        <taxon>Dikarya</taxon>
        <taxon>Ascomycota</taxon>
        <taxon>Saccharomycotina</taxon>
        <taxon>Pichiomycetes</taxon>
        <taxon>Pichiales</taxon>
        <taxon>Pichiaceae</taxon>
        <taxon>Ogataea</taxon>
    </lineage>
</organism>
<evidence type="ECO:0000256" key="13">
    <source>
        <dbReference type="ARBA" id="ARBA00022989"/>
    </source>
</evidence>
<evidence type="ECO:0000256" key="8">
    <source>
        <dbReference type="ARBA" id="ARBA00022692"/>
    </source>
</evidence>